<dbReference type="GO" id="GO:1902201">
    <property type="term" value="P:negative regulation of bacterial-type flagellum-dependent cell motility"/>
    <property type="evidence" value="ECO:0007669"/>
    <property type="project" value="TreeGrafter"/>
</dbReference>
<gene>
    <name evidence="5" type="ORF">GCM10011491_06890</name>
</gene>
<proteinExistence type="predicted"/>
<dbReference type="EMBL" id="BMHH01000002">
    <property type="protein sequence ID" value="GGA82117.1"/>
    <property type="molecule type" value="Genomic_DNA"/>
</dbReference>
<keyword evidence="6" id="KW-1185">Reference proteome</keyword>
<dbReference type="PANTHER" id="PTHR45138">
    <property type="entry name" value="REGULATORY COMPONENTS OF SENSORY TRANSDUCTION SYSTEM"/>
    <property type="match status" value="1"/>
</dbReference>
<keyword evidence="3" id="KW-0472">Membrane</keyword>
<dbReference type="AlphaFoldDB" id="A0A916WB38"/>
<evidence type="ECO:0000256" key="3">
    <source>
        <dbReference type="SAM" id="Phobius"/>
    </source>
</evidence>
<evidence type="ECO:0000256" key="2">
    <source>
        <dbReference type="ARBA" id="ARBA00034247"/>
    </source>
</evidence>
<dbReference type="SMART" id="SM00267">
    <property type="entry name" value="GGDEF"/>
    <property type="match status" value="1"/>
</dbReference>
<sequence>MKSALLKAFVTTLAVIVFCELVCVAVLWWAGGEITLFPLVMTAALPAVTAFPNALYTYVQNHKLKVALHELKLAHQQLQAKSRIDDMTGLLNRGSFFEAMKISRARVETGAALAIDADHFKAINDTYGHAVGDRALKIIAFALQNATRKGDIVGRIGGEEFCIYLPGASRETALRLAERVRAEVENTPLYTASNQIHPLTISIGCAMAPKHESNSQVLSRADKCLYRAKKRGRNCVVYDDGEENPAYHLLPRQAGEGERDASA</sequence>
<dbReference type="GO" id="GO:0005886">
    <property type="term" value="C:plasma membrane"/>
    <property type="evidence" value="ECO:0007669"/>
    <property type="project" value="TreeGrafter"/>
</dbReference>
<dbReference type="InterPro" id="IPR050469">
    <property type="entry name" value="Diguanylate_Cyclase"/>
</dbReference>
<evidence type="ECO:0000313" key="5">
    <source>
        <dbReference type="EMBL" id="GGA82117.1"/>
    </source>
</evidence>
<comment type="caution">
    <text evidence="5">The sequence shown here is derived from an EMBL/GenBank/DDBJ whole genome shotgun (WGS) entry which is preliminary data.</text>
</comment>
<keyword evidence="3" id="KW-0812">Transmembrane</keyword>
<feature type="domain" description="GGDEF" evidence="4">
    <location>
        <begin position="108"/>
        <end position="241"/>
    </location>
</feature>
<evidence type="ECO:0000259" key="4">
    <source>
        <dbReference type="PROSITE" id="PS50887"/>
    </source>
</evidence>
<dbReference type="InterPro" id="IPR043128">
    <property type="entry name" value="Rev_trsase/Diguanyl_cyclase"/>
</dbReference>
<dbReference type="GO" id="GO:0052621">
    <property type="term" value="F:diguanylate cyclase activity"/>
    <property type="evidence" value="ECO:0007669"/>
    <property type="project" value="UniProtKB-EC"/>
</dbReference>
<comment type="catalytic activity">
    <reaction evidence="2">
        <text>2 GTP = 3',3'-c-di-GMP + 2 diphosphate</text>
        <dbReference type="Rhea" id="RHEA:24898"/>
        <dbReference type="ChEBI" id="CHEBI:33019"/>
        <dbReference type="ChEBI" id="CHEBI:37565"/>
        <dbReference type="ChEBI" id="CHEBI:58805"/>
        <dbReference type="EC" id="2.7.7.65"/>
    </reaction>
</comment>
<dbReference type="PROSITE" id="PS50887">
    <property type="entry name" value="GGDEF"/>
    <property type="match status" value="1"/>
</dbReference>
<dbReference type="InterPro" id="IPR029787">
    <property type="entry name" value="Nucleotide_cyclase"/>
</dbReference>
<dbReference type="PANTHER" id="PTHR45138:SF9">
    <property type="entry name" value="DIGUANYLATE CYCLASE DGCM-RELATED"/>
    <property type="match status" value="1"/>
</dbReference>
<protein>
    <recommendedName>
        <fullName evidence="1">diguanylate cyclase</fullName>
        <ecNumber evidence="1">2.7.7.65</ecNumber>
    </recommendedName>
</protein>
<feature type="transmembrane region" description="Helical" evidence="3">
    <location>
        <begin position="9"/>
        <end position="30"/>
    </location>
</feature>
<dbReference type="Pfam" id="PF00990">
    <property type="entry name" value="GGDEF"/>
    <property type="match status" value="1"/>
</dbReference>
<keyword evidence="3" id="KW-1133">Transmembrane helix</keyword>
<dbReference type="NCBIfam" id="TIGR00254">
    <property type="entry name" value="GGDEF"/>
    <property type="match status" value="1"/>
</dbReference>
<dbReference type="FunFam" id="3.30.70.270:FF:000001">
    <property type="entry name" value="Diguanylate cyclase domain protein"/>
    <property type="match status" value="1"/>
</dbReference>
<dbReference type="InterPro" id="IPR000160">
    <property type="entry name" value="GGDEF_dom"/>
</dbReference>
<evidence type="ECO:0000256" key="1">
    <source>
        <dbReference type="ARBA" id="ARBA00012528"/>
    </source>
</evidence>
<dbReference type="Proteomes" id="UP000646478">
    <property type="component" value="Unassembled WGS sequence"/>
</dbReference>
<reference evidence="5" key="1">
    <citation type="journal article" date="2014" name="Int. J. Syst. Evol. Microbiol.">
        <title>Complete genome sequence of Corynebacterium casei LMG S-19264T (=DSM 44701T), isolated from a smear-ripened cheese.</title>
        <authorList>
            <consortium name="US DOE Joint Genome Institute (JGI-PGF)"/>
            <person name="Walter F."/>
            <person name="Albersmeier A."/>
            <person name="Kalinowski J."/>
            <person name="Ruckert C."/>
        </authorList>
    </citation>
    <scope>NUCLEOTIDE SEQUENCE</scope>
    <source>
        <strain evidence="5">CGMCC 1.15082</strain>
    </source>
</reference>
<name>A0A916WB38_9HYPH</name>
<organism evidence="5 6">
    <name type="scientific">Brucella endophytica</name>
    <dbReference type="NCBI Taxonomy" id="1963359"/>
    <lineage>
        <taxon>Bacteria</taxon>
        <taxon>Pseudomonadati</taxon>
        <taxon>Pseudomonadota</taxon>
        <taxon>Alphaproteobacteria</taxon>
        <taxon>Hyphomicrobiales</taxon>
        <taxon>Brucellaceae</taxon>
        <taxon>Brucella/Ochrobactrum group</taxon>
        <taxon>Brucella</taxon>
    </lineage>
</organism>
<reference evidence="5" key="2">
    <citation type="submission" date="2020-09" db="EMBL/GenBank/DDBJ databases">
        <authorList>
            <person name="Sun Q."/>
            <person name="Zhou Y."/>
        </authorList>
    </citation>
    <scope>NUCLEOTIDE SEQUENCE</scope>
    <source>
        <strain evidence="5">CGMCC 1.15082</strain>
    </source>
</reference>
<dbReference type="RefSeq" id="WP_188821493.1">
    <property type="nucleotide sequence ID" value="NZ_BMHH01000002.1"/>
</dbReference>
<dbReference type="GO" id="GO:0043709">
    <property type="term" value="P:cell adhesion involved in single-species biofilm formation"/>
    <property type="evidence" value="ECO:0007669"/>
    <property type="project" value="TreeGrafter"/>
</dbReference>
<feature type="transmembrane region" description="Helical" evidence="3">
    <location>
        <begin position="36"/>
        <end position="59"/>
    </location>
</feature>
<dbReference type="EC" id="2.7.7.65" evidence="1"/>
<dbReference type="CDD" id="cd01949">
    <property type="entry name" value="GGDEF"/>
    <property type="match status" value="1"/>
</dbReference>
<dbReference type="SUPFAM" id="SSF55073">
    <property type="entry name" value="Nucleotide cyclase"/>
    <property type="match status" value="1"/>
</dbReference>
<accession>A0A916WB38</accession>
<evidence type="ECO:0000313" key="6">
    <source>
        <dbReference type="Proteomes" id="UP000646478"/>
    </source>
</evidence>
<dbReference type="Gene3D" id="3.30.70.270">
    <property type="match status" value="1"/>
</dbReference>